<dbReference type="PANTHER" id="PTHR43155:SF2">
    <property type="entry name" value="CYCLIC DI-GMP PHOSPHODIESTERASE PA4108"/>
    <property type="match status" value="1"/>
</dbReference>
<dbReference type="CDD" id="cd00077">
    <property type="entry name" value="HDc"/>
    <property type="match status" value="1"/>
</dbReference>
<dbReference type="Gene3D" id="1.10.3210.10">
    <property type="entry name" value="Hypothetical protein af1432"/>
    <property type="match status" value="1"/>
</dbReference>
<gene>
    <name evidence="2" type="ORF">FV139_17280</name>
</gene>
<comment type="caution">
    <text evidence="2">The sequence shown here is derived from an EMBL/GenBank/DDBJ whole genome shotgun (WGS) entry which is preliminary data.</text>
</comment>
<reference evidence="2 3" key="1">
    <citation type="submission" date="2019-08" db="EMBL/GenBank/DDBJ databases">
        <title>Parahaliea maris sp. nov., isolated from the surface seawater.</title>
        <authorList>
            <person name="Liu Y."/>
        </authorList>
    </citation>
    <scope>NUCLEOTIDE SEQUENCE [LARGE SCALE GENOMIC DNA]</scope>
    <source>
        <strain evidence="2 3">HSLHS9</strain>
    </source>
</reference>
<organism evidence="2 3">
    <name type="scientific">Parahaliea maris</name>
    <dbReference type="NCBI Taxonomy" id="2716870"/>
    <lineage>
        <taxon>Bacteria</taxon>
        <taxon>Pseudomonadati</taxon>
        <taxon>Pseudomonadota</taxon>
        <taxon>Gammaproteobacteria</taxon>
        <taxon>Cellvibrionales</taxon>
        <taxon>Halieaceae</taxon>
        <taxon>Parahaliea</taxon>
    </lineage>
</organism>
<dbReference type="SUPFAM" id="SSF109604">
    <property type="entry name" value="HD-domain/PDEase-like"/>
    <property type="match status" value="1"/>
</dbReference>
<protein>
    <submittedName>
        <fullName evidence="2">DUF3391 domain-containing protein</fullName>
    </submittedName>
</protein>
<feature type="domain" description="HD-GYP" evidence="1">
    <location>
        <begin position="134"/>
        <end position="339"/>
    </location>
</feature>
<proteinExistence type="predicted"/>
<sequence length="411" mass="46136">MLTTIKIYTSDLEIGMFVSALDRSWLDTPFVIQGFRIETQDQIEKLREYCDYVLVDSRKSRQAESTLQRKVRKDRKRVAIAGIFHGRDLAPYRDDSNFEDEHPRAEAALEILVEDLWQVFEQVSDGGRIRAAQLKRSVEPLIGSVSRNPDACLWITRLKHHDEYSYQKALSAAIWAVSLGRELGLPRRDLRSLAMGAMLMDVGKLRIDQTVLRANRRLSTDEELAMRQHVEHGREILQESGILNQDVIDMVSHHHERCDGSGYPAGLRGDEIPAVARVAGIIDTYGSLTSDRAYAPAMSPSGAIKTLYEMRDIKFQAELVEAFIKAIGVYPAGTLVELSSGEVGVVVAESRTRRLKPKVMLLLDDGKQPMLQPRVIDLQEAADNDEPLLIRRSLEPGAYSIDLADVSIPGM</sequence>
<keyword evidence="3" id="KW-1185">Reference proteome</keyword>
<name>A0A5C8ZQH2_9GAMM</name>
<dbReference type="Pfam" id="PF13487">
    <property type="entry name" value="HD_5"/>
    <property type="match status" value="1"/>
</dbReference>
<dbReference type="PANTHER" id="PTHR43155">
    <property type="entry name" value="CYCLIC DI-GMP PHOSPHODIESTERASE PA4108-RELATED"/>
    <property type="match status" value="1"/>
</dbReference>
<dbReference type="AlphaFoldDB" id="A0A5C8ZQH2"/>
<evidence type="ECO:0000313" key="2">
    <source>
        <dbReference type="EMBL" id="TXS90733.1"/>
    </source>
</evidence>
<dbReference type="GO" id="GO:0008081">
    <property type="term" value="F:phosphoric diester hydrolase activity"/>
    <property type="evidence" value="ECO:0007669"/>
    <property type="project" value="UniProtKB-ARBA"/>
</dbReference>
<dbReference type="EMBL" id="VRZA01000007">
    <property type="protein sequence ID" value="TXS90733.1"/>
    <property type="molecule type" value="Genomic_DNA"/>
</dbReference>
<dbReference type="InterPro" id="IPR003607">
    <property type="entry name" value="HD/PDEase_dom"/>
</dbReference>
<evidence type="ECO:0000259" key="1">
    <source>
        <dbReference type="PROSITE" id="PS51832"/>
    </source>
</evidence>
<accession>A0A5C8ZQH2</accession>
<dbReference type="InterPro" id="IPR037522">
    <property type="entry name" value="HD_GYP_dom"/>
</dbReference>
<dbReference type="Proteomes" id="UP000321039">
    <property type="component" value="Unassembled WGS sequence"/>
</dbReference>
<dbReference type="PROSITE" id="PS51832">
    <property type="entry name" value="HD_GYP"/>
    <property type="match status" value="1"/>
</dbReference>
<dbReference type="InterPro" id="IPR021812">
    <property type="entry name" value="DUF3391"/>
</dbReference>
<dbReference type="Pfam" id="PF11871">
    <property type="entry name" value="DUF3391"/>
    <property type="match status" value="1"/>
</dbReference>
<dbReference type="RefSeq" id="WP_148069731.1">
    <property type="nucleotide sequence ID" value="NZ_VRZA01000007.1"/>
</dbReference>
<evidence type="ECO:0000313" key="3">
    <source>
        <dbReference type="Proteomes" id="UP000321039"/>
    </source>
</evidence>